<accession>A0A7G5H6T5</accession>
<dbReference type="AlphaFoldDB" id="A0A7G5H6T5"/>
<gene>
    <name evidence="3" type="ORF">H3H32_03120</name>
</gene>
<organism evidence="3 4">
    <name type="scientific">Spirosoma foliorum</name>
    <dbReference type="NCBI Taxonomy" id="2710596"/>
    <lineage>
        <taxon>Bacteria</taxon>
        <taxon>Pseudomonadati</taxon>
        <taxon>Bacteroidota</taxon>
        <taxon>Cytophagia</taxon>
        <taxon>Cytophagales</taxon>
        <taxon>Cytophagaceae</taxon>
        <taxon>Spirosoma</taxon>
    </lineage>
</organism>
<dbReference type="InterPro" id="IPR051172">
    <property type="entry name" value="Chlamydia_OmcB"/>
</dbReference>
<dbReference type="InterPro" id="IPR047589">
    <property type="entry name" value="DUF11_rpt"/>
</dbReference>
<feature type="domain" description="DUF11" evidence="2">
    <location>
        <begin position="699"/>
        <end position="804"/>
    </location>
</feature>
<dbReference type="KEGG" id="sfol:H3H32_03120"/>
<evidence type="ECO:0000259" key="2">
    <source>
        <dbReference type="Pfam" id="PF01345"/>
    </source>
</evidence>
<protein>
    <submittedName>
        <fullName evidence="3">DUF11 domain-containing protein</fullName>
    </submittedName>
</protein>
<proteinExistence type="predicted"/>
<dbReference type="InterPro" id="IPR036514">
    <property type="entry name" value="SGNH_hydro_sf"/>
</dbReference>
<dbReference type="PANTHER" id="PTHR34819">
    <property type="entry name" value="LARGE CYSTEINE-RICH PERIPLASMIC PROTEIN OMCB"/>
    <property type="match status" value="1"/>
</dbReference>
<dbReference type="Pfam" id="PF01345">
    <property type="entry name" value="DUF11"/>
    <property type="match status" value="2"/>
</dbReference>
<dbReference type="Gene3D" id="3.40.50.1110">
    <property type="entry name" value="SGNH hydrolase"/>
    <property type="match status" value="1"/>
</dbReference>
<evidence type="ECO:0000313" key="3">
    <source>
        <dbReference type="EMBL" id="QMW06827.1"/>
    </source>
</evidence>
<dbReference type="Proteomes" id="UP000515369">
    <property type="component" value="Chromosome"/>
</dbReference>
<dbReference type="GO" id="GO:0016788">
    <property type="term" value="F:hydrolase activity, acting on ester bonds"/>
    <property type="evidence" value="ECO:0007669"/>
    <property type="project" value="UniProtKB-ARBA"/>
</dbReference>
<name>A0A7G5H6T5_9BACT</name>
<dbReference type="InterPro" id="IPR001434">
    <property type="entry name" value="OmcB-like_DUF11"/>
</dbReference>
<evidence type="ECO:0000313" key="4">
    <source>
        <dbReference type="Proteomes" id="UP000515369"/>
    </source>
</evidence>
<dbReference type="SUPFAM" id="SSF52266">
    <property type="entry name" value="SGNH hydrolase"/>
    <property type="match status" value="1"/>
</dbReference>
<evidence type="ECO:0000256" key="1">
    <source>
        <dbReference type="SAM" id="MobiDB-lite"/>
    </source>
</evidence>
<dbReference type="InterPro" id="IPR013783">
    <property type="entry name" value="Ig-like_fold"/>
</dbReference>
<feature type="region of interest" description="Disordered" evidence="1">
    <location>
        <begin position="797"/>
        <end position="831"/>
    </location>
</feature>
<feature type="domain" description="DUF11" evidence="2">
    <location>
        <begin position="546"/>
        <end position="638"/>
    </location>
</feature>
<dbReference type="Gene3D" id="2.60.40.10">
    <property type="entry name" value="Immunoglobulins"/>
    <property type="match status" value="1"/>
</dbReference>
<sequence>MNGRVGVVVWITLVAVLAGFCEAKAQIKITFPVSRLVLQRDNGNQANVQIVGSYSQALDAVEVRVVARVDGQGTTTDWTTLQTNPTNGQFRGTLSVKGGWYKLLVRGRSGGAIVTTDSLDRFGVGEVFAIMGHSNAQGSSCTVNGANQCPSINGANDDRVTVVAIDDNGSDFQQYLNTADTRYLPGLAFSQLLLTSGFSPFASIPWLWGHMGDVLVQRINVPVMFYNAGFGGTTMQQNYFAAYNIPFQHSFVRYDLRMPYANLRNLMNLYVPTTGIRAVLVQHGENDRDNPTDSTAKYYYKVIDKVRSEFSKPNLACIIALSSFVGARFDNVRAAQFRVINTAGYLAFQGPDLDNINTLADRPDGLHFSPSGQNKAGDSWANAISDSYLAMISPYPAEAQPVASLACAGSNQLTLTQPTGYQYTWSTGSTSSSLTVGSGIYTARLLNGQNKVYFPPAVVVPITVQPAAPTVTTDNGTLAICRTTGLKLMSSYTGLNRWSTGATSSSVVVTNPGVYSVQAQHAVYGCLSNAVSQTISLASAELSLAFRTARRTISINDTVSFWLSVQNKGTCDVGAVSMQSRLPPNVTFVSSVDNLSAFNGVVSGTIGSMTAGLTTNRRYVVRLTAPGTYMTAAELTASVNPIAGVTLNNGTANGEKDEAQTDVRTLASSSSVYVSPNPNQITLPTVQSNQPTPDPAKADLSLQMQISSMAIKIGQPVSVTLIVNNLGGLTAKNVVLNNLLPSGLQFVSSSSGMTVNGSTVQGTISQIPAGQSASLTFVLQATSMGTFTNRAQIFSVDQADPDSTPGNGYTNGEDDQASAYLRTINPDSLPK</sequence>
<keyword evidence="4" id="KW-1185">Reference proteome</keyword>
<reference evidence="3 4" key="1">
    <citation type="submission" date="2020-07" db="EMBL/GenBank/DDBJ databases">
        <title>Spirosoma foliorum sp. nov., isolated from the leaves on the Nejang mountain Korea, Republic of.</title>
        <authorList>
            <person name="Ho H."/>
            <person name="Lee Y.-J."/>
            <person name="Nurcahyanto D.-A."/>
            <person name="Kim S.-G."/>
        </authorList>
    </citation>
    <scope>NUCLEOTIDE SEQUENCE [LARGE SCALE GENOMIC DNA]</scope>
    <source>
        <strain evidence="3 4">PL0136</strain>
    </source>
</reference>
<dbReference type="EMBL" id="CP059732">
    <property type="protein sequence ID" value="QMW06827.1"/>
    <property type="molecule type" value="Genomic_DNA"/>
</dbReference>
<dbReference type="NCBIfam" id="TIGR01451">
    <property type="entry name" value="B_ant_repeat"/>
    <property type="match status" value="2"/>
</dbReference>
<dbReference type="PANTHER" id="PTHR34819:SF3">
    <property type="entry name" value="CELL SURFACE PROTEIN"/>
    <property type="match status" value="1"/>
</dbReference>